<keyword evidence="5" id="KW-1185">Reference proteome</keyword>
<dbReference type="AlphaFoldDB" id="A0AA35VLK6"/>
<dbReference type="SUPFAM" id="SSF51735">
    <property type="entry name" value="NAD(P)-binding Rossmann-fold domains"/>
    <property type="match status" value="1"/>
</dbReference>
<dbReference type="InterPro" id="IPR020631">
    <property type="entry name" value="THF_DH/CycHdrlase_NAD-bd_dom"/>
</dbReference>
<evidence type="ECO:0000259" key="2">
    <source>
        <dbReference type="Pfam" id="PF02882"/>
    </source>
</evidence>
<dbReference type="SUPFAM" id="SSF55277">
    <property type="entry name" value="GYF domain"/>
    <property type="match status" value="1"/>
</dbReference>
<dbReference type="GO" id="GO:0035999">
    <property type="term" value="P:tetrahydrofolate interconversion"/>
    <property type="evidence" value="ECO:0007669"/>
    <property type="project" value="TreeGrafter"/>
</dbReference>
<dbReference type="PANTHER" id="PTHR48099">
    <property type="entry name" value="C-1-TETRAHYDROFOLATE SYNTHASE, CYTOPLASMIC-RELATED"/>
    <property type="match status" value="1"/>
</dbReference>
<dbReference type="GO" id="GO:0004488">
    <property type="term" value="F:methylenetetrahydrofolate dehydrogenase (NADP+) activity"/>
    <property type="evidence" value="ECO:0007669"/>
    <property type="project" value="InterPro"/>
</dbReference>
<dbReference type="InterPro" id="IPR035445">
    <property type="entry name" value="GYF-like_dom_sf"/>
</dbReference>
<reference evidence="4" key="1">
    <citation type="submission" date="2023-04" db="EMBL/GenBank/DDBJ databases">
        <authorList>
            <person name="Vijverberg K."/>
            <person name="Xiong W."/>
            <person name="Schranz E."/>
        </authorList>
    </citation>
    <scope>NUCLEOTIDE SEQUENCE</scope>
</reference>
<dbReference type="Pfam" id="PF02882">
    <property type="entry name" value="THF_DHG_CYH_C"/>
    <property type="match status" value="1"/>
</dbReference>
<accession>A0AA35VLK6</accession>
<proteinExistence type="predicted"/>
<dbReference type="GO" id="GO:0004477">
    <property type="term" value="F:methenyltetrahydrofolate cyclohydrolase activity"/>
    <property type="evidence" value="ECO:0007669"/>
    <property type="project" value="TreeGrafter"/>
</dbReference>
<evidence type="ECO:0000313" key="5">
    <source>
        <dbReference type="Proteomes" id="UP001177003"/>
    </source>
</evidence>
<organism evidence="4 5">
    <name type="scientific">Lactuca saligna</name>
    <name type="common">Willowleaf lettuce</name>
    <dbReference type="NCBI Taxonomy" id="75948"/>
    <lineage>
        <taxon>Eukaryota</taxon>
        <taxon>Viridiplantae</taxon>
        <taxon>Streptophyta</taxon>
        <taxon>Embryophyta</taxon>
        <taxon>Tracheophyta</taxon>
        <taxon>Spermatophyta</taxon>
        <taxon>Magnoliopsida</taxon>
        <taxon>eudicotyledons</taxon>
        <taxon>Gunneridae</taxon>
        <taxon>Pentapetalae</taxon>
        <taxon>asterids</taxon>
        <taxon>campanulids</taxon>
        <taxon>Asterales</taxon>
        <taxon>Asteraceae</taxon>
        <taxon>Cichorioideae</taxon>
        <taxon>Cichorieae</taxon>
        <taxon>Lactucinae</taxon>
        <taxon>Lactuca</taxon>
    </lineage>
</organism>
<gene>
    <name evidence="4" type="ORF">LSALG_LOCUS11327</name>
</gene>
<dbReference type="GO" id="GO:0140096">
    <property type="term" value="F:catalytic activity, acting on a protein"/>
    <property type="evidence" value="ECO:0007669"/>
    <property type="project" value="UniProtKB-ARBA"/>
</dbReference>
<dbReference type="Pfam" id="PF12436">
    <property type="entry name" value="USP7_ICP0_bdg"/>
    <property type="match status" value="1"/>
</dbReference>
<sequence length="159" mass="17789">MPQQLSLYYRDPQGEIQGPFLGVDIISCNIVGLPVSILLLKEDVTVTIVHPRTEDLESMIQEAYIFIAAIGQPMMGSWIKSGVVVIDVGMNVVDDATRNSGYRLLEDGDIICFQKPLKGGTVKNHNQDVPSFLEYVHNHQVVRFLSLEKPKEDEFSSEL</sequence>
<evidence type="ECO:0000313" key="4">
    <source>
        <dbReference type="EMBL" id="CAI9271044.1"/>
    </source>
</evidence>
<dbReference type="GO" id="GO:0005829">
    <property type="term" value="C:cytosol"/>
    <property type="evidence" value="ECO:0007669"/>
    <property type="project" value="TreeGrafter"/>
</dbReference>
<dbReference type="InterPro" id="IPR024729">
    <property type="entry name" value="USP7_ICP0-binding_dom"/>
</dbReference>
<dbReference type="PANTHER" id="PTHR48099:SF27">
    <property type="entry name" value="BIFUNCTIONAL PROTEIN FOLD 2"/>
    <property type="match status" value="1"/>
</dbReference>
<evidence type="ECO:0000256" key="1">
    <source>
        <dbReference type="ARBA" id="ARBA00022786"/>
    </source>
</evidence>
<name>A0AA35VLK6_LACSI</name>
<dbReference type="EMBL" id="OX465078">
    <property type="protein sequence ID" value="CAI9271044.1"/>
    <property type="molecule type" value="Genomic_DNA"/>
</dbReference>
<evidence type="ECO:0000259" key="3">
    <source>
        <dbReference type="Pfam" id="PF12436"/>
    </source>
</evidence>
<keyword evidence="1" id="KW-0833">Ubl conjugation pathway</keyword>
<protein>
    <submittedName>
        <fullName evidence="4">Uncharacterized protein</fullName>
    </submittedName>
</protein>
<feature type="domain" description="Tetrahydrofolate dehydrogenase/cyclohydrolase NAD(P)-binding" evidence="2">
    <location>
        <begin position="27"/>
        <end position="101"/>
    </location>
</feature>
<dbReference type="InterPro" id="IPR036291">
    <property type="entry name" value="NAD(P)-bd_dom_sf"/>
</dbReference>
<feature type="domain" description="Ubiquitin carboxyl-terminal hydrolase 7 ICP0-binding" evidence="3">
    <location>
        <begin position="104"/>
        <end position="159"/>
    </location>
</feature>
<dbReference type="Gene3D" id="3.40.50.720">
    <property type="entry name" value="NAD(P)-binding Rossmann-like Domain"/>
    <property type="match status" value="1"/>
</dbReference>
<dbReference type="Proteomes" id="UP001177003">
    <property type="component" value="Chromosome 2"/>
</dbReference>